<dbReference type="OrthoDB" id="3648367at2759"/>
<evidence type="ECO:0000313" key="2">
    <source>
        <dbReference type="Proteomes" id="UP000799539"/>
    </source>
</evidence>
<dbReference type="EMBL" id="ML992704">
    <property type="protein sequence ID" value="KAF2207385.1"/>
    <property type="molecule type" value="Genomic_DNA"/>
</dbReference>
<protein>
    <submittedName>
        <fullName evidence="1">Uncharacterized protein</fullName>
    </submittedName>
</protein>
<dbReference type="Proteomes" id="UP000799539">
    <property type="component" value="Unassembled WGS sequence"/>
</dbReference>
<dbReference type="AlphaFoldDB" id="A0A6A6F0A0"/>
<reference evidence="1" key="1">
    <citation type="journal article" date="2020" name="Stud. Mycol.">
        <title>101 Dothideomycetes genomes: a test case for predicting lifestyles and emergence of pathogens.</title>
        <authorList>
            <person name="Haridas S."/>
            <person name="Albert R."/>
            <person name="Binder M."/>
            <person name="Bloem J."/>
            <person name="Labutti K."/>
            <person name="Salamov A."/>
            <person name="Andreopoulos B."/>
            <person name="Baker S."/>
            <person name="Barry K."/>
            <person name="Bills G."/>
            <person name="Bluhm B."/>
            <person name="Cannon C."/>
            <person name="Castanera R."/>
            <person name="Culley D."/>
            <person name="Daum C."/>
            <person name="Ezra D."/>
            <person name="Gonzalez J."/>
            <person name="Henrissat B."/>
            <person name="Kuo A."/>
            <person name="Liang C."/>
            <person name="Lipzen A."/>
            <person name="Lutzoni F."/>
            <person name="Magnuson J."/>
            <person name="Mondo S."/>
            <person name="Nolan M."/>
            <person name="Ohm R."/>
            <person name="Pangilinan J."/>
            <person name="Park H.-J."/>
            <person name="Ramirez L."/>
            <person name="Alfaro M."/>
            <person name="Sun H."/>
            <person name="Tritt A."/>
            <person name="Yoshinaga Y."/>
            <person name="Zwiers L.-H."/>
            <person name="Turgeon B."/>
            <person name="Goodwin S."/>
            <person name="Spatafora J."/>
            <person name="Crous P."/>
            <person name="Grigoriev I."/>
        </authorList>
    </citation>
    <scope>NUCLEOTIDE SEQUENCE</scope>
    <source>
        <strain evidence="1">SCOH1-5</strain>
    </source>
</reference>
<keyword evidence="2" id="KW-1185">Reference proteome</keyword>
<gene>
    <name evidence="1" type="ORF">CERZMDRAFT_102479</name>
</gene>
<accession>A0A6A6F0A0</accession>
<organism evidence="1 2">
    <name type="scientific">Cercospora zeae-maydis SCOH1-5</name>
    <dbReference type="NCBI Taxonomy" id="717836"/>
    <lineage>
        <taxon>Eukaryota</taxon>
        <taxon>Fungi</taxon>
        <taxon>Dikarya</taxon>
        <taxon>Ascomycota</taxon>
        <taxon>Pezizomycotina</taxon>
        <taxon>Dothideomycetes</taxon>
        <taxon>Dothideomycetidae</taxon>
        <taxon>Mycosphaerellales</taxon>
        <taxon>Mycosphaerellaceae</taxon>
        <taxon>Cercospora</taxon>
    </lineage>
</organism>
<sequence>MSVLHAEKQDATELDCYQEQHDAAATIPEHADKYVYEPLPGERWIRVLVFEPALELECPLAARLELLALDSHTCQLEASATPVDVSKSKSPYTALSYSWALDDGDDSLSHRLTLSNKQVSITQNLA</sequence>
<name>A0A6A6F0A0_9PEZI</name>
<evidence type="ECO:0000313" key="1">
    <source>
        <dbReference type="EMBL" id="KAF2207385.1"/>
    </source>
</evidence>
<proteinExistence type="predicted"/>